<feature type="domain" description="EamA" evidence="2">
    <location>
        <begin position="2"/>
        <end position="137"/>
    </location>
</feature>
<organism evidence="3 4">
    <name type="scientific">Microvenator marinus</name>
    <dbReference type="NCBI Taxonomy" id="2600177"/>
    <lineage>
        <taxon>Bacteria</taxon>
        <taxon>Deltaproteobacteria</taxon>
        <taxon>Bradymonadales</taxon>
        <taxon>Microvenatoraceae</taxon>
        <taxon>Microvenator</taxon>
    </lineage>
</organism>
<feature type="domain" description="EamA" evidence="2">
    <location>
        <begin position="154"/>
        <end position="290"/>
    </location>
</feature>
<dbReference type="EMBL" id="CP042467">
    <property type="protein sequence ID" value="QED26972.1"/>
    <property type="molecule type" value="Genomic_DNA"/>
</dbReference>
<feature type="transmembrane region" description="Helical" evidence="1">
    <location>
        <begin position="120"/>
        <end position="137"/>
    </location>
</feature>
<feature type="transmembrane region" description="Helical" evidence="1">
    <location>
        <begin position="218"/>
        <end position="236"/>
    </location>
</feature>
<feature type="transmembrane region" description="Helical" evidence="1">
    <location>
        <begin position="149"/>
        <end position="168"/>
    </location>
</feature>
<dbReference type="Gene3D" id="1.10.3730.20">
    <property type="match status" value="2"/>
</dbReference>
<dbReference type="InterPro" id="IPR037185">
    <property type="entry name" value="EmrE-like"/>
</dbReference>
<sequence>MIGEISALTSSMVWACASLLFAALGASMHPVTLNLYKCVIALVMMLVTQLIFLGVSLPHMSSHEWIWLSLSGLLGLSIGDTAFFNALNRLGPRRTLLVSALTPAITAILAIPVLQEGLDARVILGMLLTMAGVVWVIRERSSTGSEEDVALKAGLGFALIAVAAQSGGNVLTKLGASEASALEISMVRLLAGILGLVAYMVIKGRSFKPQTSWKTRDFGLLILATFLGTYLGIWLMNSGLKYAQTAVATTLNSTSPIFILPLAYFILKEKISWRSFGGAVVAVLGVALLFSKDMF</sequence>
<dbReference type="OrthoDB" id="6235706at2"/>
<keyword evidence="4" id="KW-1185">Reference proteome</keyword>
<evidence type="ECO:0000313" key="4">
    <source>
        <dbReference type="Proteomes" id="UP000321595"/>
    </source>
</evidence>
<accession>A0A5B8XM84</accession>
<dbReference type="RefSeq" id="WP_146958657.1">
    <property type="nucleotide sequence ID" value="NZ_CP042467.1"/>
</dbReference>
<feature type="transmembrane region" description="Helical" evidence="1">
    <location>
        <begin position="65"/>
        <end position="84"/>
    </location>
</feature>
<evidence type="ECO:0000313" key="3">
    <source>
        <dbReference type="EMBL" id="QED26972.1"/>
    </source>
</evidence>
<proteinExistence type="predicted"/>
<feature type="transmembrane region" description="Helical" evidence="1">
    <location>
        <begin position="242"/>
        <end position="266"/>
    </location>
</feature>
<feature type="transmembrane region" description="Helical" evidence="1">
    <location>
        <begin position="96"/>
        <end position="114"/>
    </location>
</feature>
<dbReference type="Proteomes" id="UP000321595">
    <property type="component" value="Chromosome"/>
</dbReference>
<reference evidence="3 4" key="1">
    <citation type="submission" date="2019-08" db="EMBL/GenBank/DDBJ databases">
        <authorList>
            <person name="Liang Q."/>
        </authorList>
    </citation>
    <scope>NUCLEOTIDE SEQUENCE [LARGE SCALE GENOMIC DNA]</scope>
    <source>
        <strain evidence="3 4">V1718</strain>
    </source>
</reference>
<dbReference type="Pfam" id="PF00892">
    <property type="entry name" value="EamA"/>
    <property type="match status" value="2"/>
</dbReference>
<keyword evidence="1" id="KW-0472">Membrane</keyword>
<dbReference type="KEGG" id="bbae:FRD01_06895"/>
<feature type="transmembrane region" description="Helical" evidence="1">
    <location>
        <begin position="38"/>
        <end position="59"/>
    </location>
</feature>
<protein>
    <submittedName>
        <fullName evidence="3">DMT family transporter</fullName>
    </submittedName>
</protein>
<dbReference type="GO" id="GO:0016020">
    <property type="term" value="C:membrane"/>
    <property type="evidence" value="ECO:0007669"/>
    <property type="project" value="InterPro"/>
</dbReference>
<keyword evidence="1" id="KW-0812">Transmembrane</keyword>
<name>A0A5B8XM84_9DELT</name>
<feature type="transmembrane region" description="Helical" evidence="1">
    <location>
        <begin position="6"/>
        <end position="26"/>
    </location>
</feature>
<dbReference type="PANTHER" id="PTHR22911">
    <property type="entry name" value="ACYL-MALONYL CONDENSING ENZYME-RELATED"/>
    <property type="match status" value="1"/>
</dbReference>
<feature type="transmembrane region" description="Helical" evidence="1">
    <location>
        <begin position="180"/>
        <end position="202"/>
    </location>
</feature>
<dbReference type="InterPro" id="IPR000620">
    <property type="entry name" value="EamA_dom"/>
</dbReference>
<dbReference type="SUPFAM" id="SSF103481">
    <property type="entry name" value="Multidrug resistance efflux transporter EmrE"/>
    <property type="match status" value="2"/>
</dbReference>
<dbReference type="AlphaFoldDB" id="A0A5B8XM84"/>
<evidence type="ECO:0000259" key="2">
    <source>
        <dbReference type="Pfam" id="PF00892"/>
    </source>
</evidence>
<keyword evidence="1" id="KW-1133">Transmembrane helix</keyword>
<feature type="transmembrane region" description="Helical" evidence="1">
    <location>
        <begin position="273"/>
        <end position="291"/>
    </location>
</feature>
<gene>
    <name evidence="3" type="ORF">FRD01_06895</name>
</gene>
<evidence type="ECO:0000256" key="1">
    <source>
        <dbReference type="SAM" id="Phobius"/>
    </source>
</evidence>